<evidence type="ECO:0000313" key="1">
    <source>
        <dbReference type="EMBL" id="ESS59279.1"/>
    </source>
</evidence>
<dbReference type="EMBL" id="AXOM01000023">
    <property type="protein sequence ID" value="ESS59279.1"/>
    <property type="molecule type" value="Genomic_DNA"/>
</dbReference>
<protein>
    <recommendedName>
        <fullName evidence="3">RiboL-PSP-HEPN domain-containing protein</fullName>
    </recommendedName>
</protein>
<accession>A0ABN0QAD8</accession>
<evidence type="ECO:0008006" key="3">
    <source>
        <dbReference type="Google" id="ProtNLM"/>
    </source>
</evidence>
<proteinExistence type="predicted"/>
<sequence>MGSIKDYWFDQMETCRDRKLAKLLGITEDELNLISFEIDSVKSNDGFEFGYTVRFDEDNDPIIMGKIDGLTSGSYVSLSPWDLDDPEKDEIEWDVHYSAQLETFNKHLSPIAKILEIKVDHEIQFSFLVMLHAHIVSALEGFLASTFIHNVTNSDILIRKLIESDPEFGIRKFTINEIYAQHSNIKVTVGEYLKNIIFHDMRKVKPMYAKVLSYDFGDIAWLFKAITIRHDCVHRAGYDKEGNSVPVSIVSVNDLIIRCRNLAEMIDSHVQKIGR</sequence>
<keyword evidence="2" id="KW-1185">Reference proteome</keyword>
<evidence type="ECO:0000313" key="2">
    <source>
        <dbReference type="Proteomes" id="UP000017834"/>
    </source>
</evidence>
<organism evidence="1 2">
    <name type="scientific">Enterobacter cloacae S611</name>
    <dbReference type="NCBI Taxonomy" id="1399146"/>
    <lineage>
        <taxon>Bacteria</taxon>
        <taxon>Pseudomonadati</taxon>
        <taxon>Pseudomonadota</taxon>
        <taxon>Gammaproteobacteria</taxon>
        <taxon>Enterobacterales</taxon>
        <taxon>Enterobacteriaceae</taxon>
        <taxon>Enterobacter</taxon>
        <taxon>Enterobacter cloacae complex</taxon>
    </lineage>
</organism>
<dbReference type="Proteomes" id="UP000017834">
    <property type="component" value="Unassembled WGS sequence"/>
</dbReference>
<name>A0ABN0QAD8_ENTCL</name>
<comment type="caution">
    <text evidence="1">The sequence shown here is derived from an EMBL/GenBank/DDBJ whole genome shotgun (WGS) entry which is preliminary data.</text>
</comment>
<gene>
    <name evidence="1" type="ORF">EDP2_2884</name>
</gene>
<reference evidence="1 2" key="1">
    <citation type="journal article" date="2014" name="Genome Announc.">
        <title>Draft Genome Sequence of Enterobacter cloacae Strain S611.</title>
        <authorList>
            <person name="Wang D."/>
            <person name="Han C.S."/>
            <person name="Dichosa A.E."/>
            <person name="Gleasner C.D."/>
            <person name="Johnson S.L."/>
            <person name="Daligault H.E."/>
            <person name="Davenport K.W."/>
            <person name="Li P.E."/>
            <person name="Pierson E.A."/>
            <person name="Pierson L.S.III."/>
        </authorList>
    </citation>
    <scope>NUCLEOTIDE SEQUENCE [LARGE SCALE GENOMIC DNA]</scope>
    <source>
        <strain evidence="1 2">S611</strain>
    </source>
</reference>